<dbReference type="InterPro" id="IPR040026">
    <property type="entry name" value="FliD"/>
</dbReference>
<evidence type="ECO:0000256" key="3">
    <source>
        <dbReference type="ARBA" id="ARBA00023054"/>
    </source>
</evidence>
<evidence type="ECO:0000313" key="8">
    <source>
        <dbReference type="EMBL" id="QBR92364.1"/>
    </source>
</evidence>
<dbReference type="AlphaFoldDB" id="A0A4P7GKR6"/>
<evidence type="ECO:0000313" key="9">
    <source>
        <dbReference type="Proteomes" id="UP000294894"/>
    </source>
</evidence>
<dbReference type="Pfam" id="PF02465">
    <property type="entry name" value="FliD_N"/>
    <property type="match status" value="1"/>
</dbReference>
<sequence length="446" mass="45505">MSGAASISGLASGLDTATIIDQLMQLEAVPQARLRSRVSSEQLVVNALQTLNAKVASLTTKAADLAKASAWSPVTATSSNTGVSIATSSAAGPVSFSVRVDRTSASHRLELTDAAALDEAGSVPSTVRLDRLDGTTSLDLTTDGTLQGLVDAINAPANATGLHATTVKVGEGSYRLLVESTSTGAASDFTLADAGDGSPVLGGATVRAGRDAQITLGDSIVVTSASNTFTDVVTGVSLTLAADATGTSEIAVRRDTNALTSQVQGMVDAVNNVLADIDSLTGYNATTKASGLLAGDTNARSLRSALLETVFPADGSSLAGLGVQTDRTGKLVFDATTFKEAYAADPAGAQARFTTTEEGFASRLHAVAKGASDKIDGTLTTAVTGRNDAIRRLNDSIDAWDQRLELRRSSLTRQFTALETALSQMSSQSSWLAGQINSLPSTGSGS</sequence>
<proteinExistence type="inferred from homology"/>
<dbReference type="PANTHER" id="PTHR30288">
    <property type="entry name" value="FLAGELLAR CAP/ASSEMBLY PROTEIN FLID"/>
    <property type="match status" value="1"/>
</dbReference>
<keyword evidence="4 5" id="KW-0975">Bacterial flagellum</keyword>
<dbReference type="Pfam" id="PF07195">
    <property type="entry name" value="FliD_C"/>
    <property type="match status" value="1"/>
</dbReference>
<comment type="subcellular location">
    <subcellularLocation>
        <location evidence="5">Secreted</location>
    </subcellularLocation>
    <subcellularLocation>
        <location evidence="5">Bacterial flagellum</location>
    </subcellularLocation>
</comment>
<evidence type="ECO:0000259" key="7">
    <source>
        <dbReference type="Pfam" id="PF07195"/>
    </source>
</evidence>
<dbReference type="GO" id="GO:0071973">
    <property type="term" value="P:bacterial-type flagellum-dependent cell motility"/>
    <property type="evidence" value="ECO:0007669"/>
    <property type="project" value="TreeGrafter"/>
</dbReference>
<dbReference type="GO" id="GO:0007155">
    <property type="term" value="P:cell adhesion"/>
    <property type="evidence" value="ECO:0007669"/>
    <property type="project" value="InterPro"/>
</dbReference>
<dbReference type="Proteomes" id="UP000294894">
    <property type="component" value="Chromosome"/>
</dbReference>
<feature type="domain" description="Flagellar hook-associated protein 2 C-terminal" evidence="7">
    <location>
        <begin position="209"/>
        <end position="426"/>
    </location>
</feature>
<organism evidence="8 9">
    <name type="scientific">Nocardioides euryhalodurans</name>
    <dbReference type="NCBI Taxonomy" id="2518370"/>
    <lineage>
        <taxon>Bacteria</taxon>
        <taxon>Bacillati</taxon>
        <taxon>Actinomycetota</taxon>
        <taxon>Actinomycetes</taxon>
        <taxon>Propionibacteriales</taxon>
        <taxon>Nocardioidaceae</taxon>
        <taxon>Nocardioides</taxon>
    </lineage>
</organism>
<accession>A0A4P7GKR6</accession>
<reference evidence="8 9" key="1">
    <citation type="submission" date="2019-03" db="EMBL/GenBank/DDBJ databases">
        <title>Three New Species of Nocardioides, Nocardioides euryhalodurans sp. nov., Nocardioides seonyuensis sp. nov. and Nocardioides eburneoflavus sp. nov., Iolated from Soil.</title>
        <authorList>
            <person name="Roh S.G."/>
            <person name="Lee C."/>
            <person name="Kim M.-K."/>
            <person name="Kim S.B."/>
        </authorList>
    </citation>
    <scope>NUCLEOTIDE SEQUENCE [LARGE SCALE GENOMIC DNA]</scope>
    <source>
        <strain evidence="8 9">MMS17-SY117</strain>
    </source>
</reference>
<feature type="domain" description="Flagellar hook-associated protein 2 N-terminal" evidence="6">
    <location>
        <begin position="12"/>
        <end position="105"/>
    </location>
</feature>
<dbReference type="GO" id="GO:0005576">
    <property type="term" value="C:extracellular region"/>
    <property type="evidence" value="ECO:0007669"/>
    <property type="project" value="UniProtKB-SubCell"/>
</dbReference>
<evidence type="ECO:0000259" key="6">
    <source>
        <dbReference type="Pfam" id="PF02465"/>
    </source>
</evidence>
<dbReference type="GO" id="GO:0009424">
    <property type="term" value="C:bacterial-type flagellum hook"/>
    <property type="evidence" value="ECO:0007669"/>
    <property type="project" value="UniProtKB-UniRule"/>
</dbReference>
<comment type="function">
    <text evidence="5">Required for morphogenesis and for the elongation of the flagellar filament by facilitating polymerization of the flagellin monomers at the tip of growing filament. Forms a capping structure, which prevents flagellin subunits (transported through the central channel of the flagellum) from leaking out without polymerization at the distal end.</text>
</comment>
<dbReference type="InterPro" id="IPR003481">
    <property type="entry name" value="FliD_N"/>
</dbReference>
<dbReference type="RefSeq" id="WP_135076485.1">
    <property type="nucleotide sequence ID" value="NZ_CP038267.1"/>
</dbReference>
<gene>
    <name evidence="8" type="ORF">EXE57_08755</name>
</gene>
<name>A0A4P7GKR6_9ACTN</name>
<dbReference type="GO" id="GO:0009421">
    <property type="term" value="C:bacterial-type flagellum filament cap"/>
    <property type="evidence" value="ECO:0007669"/>
    <property type="project" value="InterPro"/>
</dbReference>
<dbReference type="KEGG" id="noy:EXE57_08755"/>
<protein>
    <recommendedName>
        <fullName evidence="5">Flagellar hook-associated protein 2</fullName>
        <shortName evidence="5">HAP2</shortName>
    </recommendedName>
    <alternativeName>
        <fullName evidence="5">Flagellar cap protein</fullName>
    </alternativeName>
</protein>
<keyword evidence="5" id="KW-0964">Secreted</keyword>
<keyword evidence="9" id="KW-1185">Reference proteome</keyword>
<comment type="similarity">
    <text evidence="1 5">Belongs to the FliD family.</text>
</comment>
<evidence type="ECO:0000256" key="4">
    <source>
        <dbReference type="ARBA" id="ARBA00023143"/>
    </source>
</evidence>
<dbReference type="OrthoDB" id="5241527at2"/>
<comment type="subunit">
    <text evidence="2 5">Homopentamer.</text>
</comment>
<evidence type="ECO:0000256" key="2">
    <source>
        <dbReference type="ARBA" id="ARBA00011255"/>
    </source>
</evidence>
<evidence type="ECO:0000256" key="5">
    <source>
        <dbReference type="RuleBase" id="RU362066"/>
    </source>
</evidence>
<dbReference type="EMBL" id="CP038267">
    <property type="protein sequence ID" value="QBR92364.1"/>
    <property type="molecule type" value="Genomic_DNA"/>
</dbReference>
<dbReference type="InterPro" id="IPR010809">
    <property type="entry name" value="FliD_C"/>
</dbReference>
<keyword evidence="3" id="KW-0175">Coiled coil</keyword>
<evidence type="ECO:0000256" key="1">
    <source>
        <dbReference type="ARBA" id="ARBA00009764"/>
    </source>
</evidence>
<dbReference type="PANTHER" id="PTHR30288:SF0">
    <property type="entry name" value="FLAGELLAR HOOK-ASSOCIATED PROTEIN 2"/>
    <property type="match status" value="1"/>
</dbReference>